<evidence type="ECO:0000256" key="1">
    <source>
        <dbReference type="ARBA" id="ARBA00022737"/>
    </source>
</evidence>
<evidence type="ECO:0000313" key="5">
    <source>
        <dbReference type="Proteomes" id="UP000235672"/>
    </source>
</evidence>
<dbReference type="Gene3D" id="3.40.50.300">
    <property type="entry name" value="P-loop containing nucleotide triphosphate hydrolases"/>
    <property type="match status" value="1"/>
</dbReference>
<protein>
    <submittedName>
        <fullName evidence="4">Uncharacterized protein</fullName>
    </submittedName>
</protein>
<dbReference type="OrthoDB" id="1577640at2759"/>
<organism evidence="4 5">
    <name type="scientific">Hyaloscypha hepaticicola</name>
    <dbReference type="NCBI Taxonomy" id="2082293"/>
    <lineage>
        <taxon>Eukaryota</taxon>
        <taxon>Fungi</taxon>
        <taxon>Dikarya</taxon>
        <taxon>Ascomycota</taxon>
        <taxon>Pezizomycotina</taxon>
        <taxon>Leotiomycetes</taxon>
        <taxon>Helotiales</taxon>
        <taxon>Hyaloscyphaceae</taxon>
        <taxon>Hyaloscypha</taxon>
    </lineage>
</organism>
<dbReference type="Proteomes" id="UP000235672">
    <property type="component" value="Unassembled WGS sequence"/>
</dbReference>
<feature type="domain" description="Heterokaryon incompatibility" evidence="2">
    <location>
        <begin position="774"/>
        <end position="924"/>
    </location>
</feature>
<keyword evidence="1" id="KW-0677">Repeat</keyword>
<reference evidence="4 5" key="1">
    <citation type="submission" date="2016-05" db="EMBL/GenBank/DDBJ databases">
        <title>A degradative enzymes factory behind the ericoid mycorrhizal symbiosis.</title>
        <authorList>
            <consortium name="DOE Joint Genome Institute"/>
            <person name="Martino E."/>
            <person name="Morin E."/>
            <person name="Grelet G."/>
            <person name="Kuo A."/>
            <person name="Kohler A."/>
            <person name="Daghino S."/>
            <person name="Barry K."/>
            <person name="Choi C."/>
            <person name="Cichocki N."/>
            <person name="Clum A."/>
            <person name="Copeland A."/>
            <person name="Hainaut M."/>
            <person name="Haridas S."/>
            <person name="Labutti K."/>
            <person name="Lindquist E."/>
            <person name="Lipzen A."/>
            <person name="Khouja H.-R."/>
            <person name="Murat C."/>
            <person name="Ohm R."/>
            <person name="Olson A."/>
            <person name="Spatafora J."/>
            <person name="Veneault-Fourrey C."/>
            <person name="Henrissat B."/>
            <person name="Grigoriev I."/>
            <person name="Martin F."/>
            <person name="Perotto S."/>
        </authorList>
    </citation>
    <scope>NUCLEOTIDE SEQUENCE [LARGE SCALE GENOMIC DNA]</scope>
    <source>
        <strain evidence="4 5">UAMH 7357</strain>
    </source>
</reference>
<dbReference type="STRING" id="1745343.A0A2J6Q5T8"/>
<dbReference type="Pfam" id="PF26639">
    <property type="entry name" value="Het-6_barrel"/>
    <property type="match status" value="1"/>
</dbReference>
<dbReference type="InterPro" id="IPR056884">
    <property type="entry name" value="NPHP3-like_N"/>
</dbReference>
<sequence>MIDPGTALAIVGLGIDAVKQLHSYYVVWKGRDRDVEEIRQQLIWLMNLFQAIETTLDNDDLNTALVQMICESVESCQEIITKLKAKLLKVKGEGEPDTLLKKMDDQRRRALYPFKKGTIGGLLDLIDMCKDQMKTVIPLLSLDASGKIQKGLKELDVKVTSVSRIVYETQSLIVDGVKEKDRENIMDWLNPINQAEIHAAALRKHEPGTGVWFLEGEIFGNWKRDPGTSLWLVGDVGCGKTVLFSSIVNSIEDSDVLGPTGRLTAYFYCLYRKGPQHDLAPILQSFIAQLCPSNHIPKALRSLYDLHNSKFPPGIPSNKELKETFLAMIHELRTLSQSSTTSDRNIFILIDALDELPLGKSRDEIIEFLDELASYRIPHLHVLATGRDESDIRLGLKSWDRPLLIDKRKVAEDMRLYVNMEIKNDLGLFDKPVVTKDEIVRRLVDEGNGMFRWAALQMEQLKALRPMRPSTIQKALQSLPKDLDESYQRILEKINPLNLQEALSALRWISFATRPLFIEELIEVCAINLDEDPEFDVAERYEPRDILDLLPGLIIINPPLKLAERPIYKTHVVTFSHFSVQEYLLGTRIIYSPAKLYNLDIRFSNHFIARCCLAYLLCCNTFELRKEDHPLRHYAWDYWAWHTVSEFGKSNQELSADAETLFSSIAHQNEGPSTDALEKLTSRLSHVAKWRLPSGLGENFEHCLSIPFFLDEFDDIYWDDPGLRTNSSSLLYRHQPLGPRGTSICLIELFPSPKRFTELRCRRFQLDLASNPVYDAMSYFWGPQQTSYIRINGFLQEVQSYLVADLRNLRPSEGERSRILFVDALSFDWSSPERTVHDERIRLTPQIFKKAQQVAIGLGDKDEADASAIHFVTDVTSMPLPEGRLSKAVRKWSNDDPDWAECIGASVLNLFRRKWWTRLWPVQELILPRRATLYYGDIPITFETFQKFFEMSDTVKAIIGDNQFSKLASEETYIGARRVSTIRTQYWQGRQATLPELLWATQYHKVRESIIKIYAVAGLLNVEEQDSLWLSIDRAYSTIEKFVAVAVWILEKYQNLDIFSYASCRRWEVDQRPANAPSWVPNFGFEGRSIEPLIYGAFGPKDFNDIYDAAAGRYAATFSISDKNLFITVLGVSVDHISLVEEPFTGQESNVQLFSLFKRAEECGLGTKSTPSQSTLEAYWRTLHLDQKGGQRLQSCDVEFAGLGIQNDEDCILLFRKDDLFDLQNCKGRRLLMSSEGYICLGPVEAKKGDIIAVFLGGKVPYLLRESGESFELIGECYVHGLMDGEALKAHRGGESELQEFRII</sequence>
<gene>
    <name evidence="4" type="ORF">NA56DRAFT_748586</name>
</gene>
<name>A0A2J6Q5T8_9HELO</name>
<dbReference type="Pfam" id="PF06985">
    <property type="entry name" value="HET"/>
    <property type="match status" value="1"/>
</dbReference>
<dbReference type="InterPro" id="IPR010730">
    <property type="entry name" value="HET"/>
</dbReference>
<dbReference type="PANTHER" id="PTHR10039:SF16">
    <property type="entry name" value="GPI INOSITOL-DEACYLASE"/>
    <property type="match status" value="1"/>
</dbReference>
<evidence type="ECO:0000259" key="3">
    <source>
        <dbReference type="Pfam" id="PF24883"/>
    </source>
</evidence>
<evidence type="ECO:0000259" key="2">
    <source>
        <dbReference type="Pfam" id="PF06985"/>
    </source>
</evidence>
<dbReference type="InterPro" id="IPR027417">
    <property type="entry name" value="P-loop_NTPase"/>
</dbReference>
<dbReference type="Pfam" id="PF24883">
    <property type="entry name" value="NPHP3_N"/>
    <property type="match status" value="1"/>
</dbReference>
<dbReference type="SUPFAM" id="SSF52540">
    <property type="entry name" value="P-loop containing nucleoside triphosphate hydrolases"/>
    <property type="match status" value="1"/>
</dbReference>
<evidence type="ECO:0000313" key="4">
    <source>
        <dbReference type="EMBL" id="PMD21601.1"/>
    </source>
</evidence>
<dbReference type="EMBL" id="KZ613480">
    <property type="protein sequence ID" value="PMD21601.1"/>
    <property type="molecule type" value="Genomic_DNA"/>
</dbReference>
<accession>A0A2J6Q5T8</accession>
<feature type="domain" description="Nephrocystin 3-like N-terminal" evidence="3">
    <location>
        <begin position="208"/>
        <end position="387"/>
    </location>
</feature>
<dbReference type="PANTHER" id="PTHR10039">
    <property type="entry name" value="AMELOGENIN"/>
    <property type="match status" value="1"/>
</dbReference>
<keyword evidence="5" id="KW-1185">Reference proteome</keyword>
<proteinExistence type="predicted"/>